<dbReference type="Proteomes" id="UP000187429">
    <property type="component" value="Unassembled WGS sequence"/>
</dbReference>
<protein>
    <submittedName>
        <fullName evidence="1">Uncharacterized protein</fullName>
    </submittedName>
</protein>
<sequence>MNIPSASFNQSIDMEQEANFPQSGIPMFSSNGSEKSDSCFSGKVKLPDPQKFDAEIPDRLEDCVYSALLLIKCQNPFVNRFQNRSNNNALNPFTKHEAPIPIEIDYIAPRPIGPLSPEEKTR</sequence>
<dbReference type="OrthoDB" id="2755464at2759"/>
<evidence type="ECO:0000313" key="1">
    <source>
        <dbReference type="EMBL" id="OMJ27252.1"/>
    </source>
</evidence>
<evidence type="ECO:0000313" key="2">
    <source>
        <dbReference type="Proteomes" id="UP000187429"/>
    </source>
</evidence>
<comment type="caution">
    <text evidence="1">The sequence shown here is derived from an EMBL/GenBank/DDBJ whole genome shotgun (WGS) entry which is preliminary data.</text>
</comment>
<gene>
    <name evidence="1" type="ORF">AYI69_g3315</name>
</gene>
<name>A0A1R1YK23_9FUNG</name>
<keyword evidence="2" id="KW-1185">Reference proteome</keyword>
<reference evidence="2" key="1">
    <citation type="submission" date="2017-01" db="EMBL/GenBank/DDBJ databases">
        <authorList>
            <person name="Wang Y."/>
            <person name="White M."/>
            <person name="Kvist S."/>
            <person name="Moncalvo J.-M."/>
        </authorList>
    </citation>
    <scope>NUCLEOTIDE SEQUENCE [LARGE SCALE GENOMIC DNA]</scope>
    <source>
        <strain evidence="2">ID-206-W2</strain>
    </source>
</reference>
<organism evidence="1 2">
    <name type="scientific">Smittium culicis</name>
    <dbReference type="NCBI Taxonomy" id="133412"/>
    <lineage>
        <taxon>Eukaryota</taxon>
        <taxon>Fungi</taxon>
        <taxon>Fungi incertae sedis</taxon>
        <taxon>Zoopagomycota</taxon>
        <taxon>Kickxellomycotina</taxon>
        <taxon>Harpellomycetes</taxon>
        <taxon>Harpellales</taxon>
        <taxon>Legeriomycetaceae</taxon>
        <taxon>Smittium</taxon>
    </lineage>
</organism>
<proteinExistence type="predicted"/>
<dbReference type="EMBL" id="LSSM01001100">
    <property type="protein sequence ID" value="OMJ27252.1"/>
    <property type="molecule type" value="Genomic_DNA"/>
</dbReference>
<accession>A0A1R1YK23</accession>
<dbReference type="AlphaFoldDB" id="A0A1R1YK23"/>